<accession>A0A401PV98</accession>
<name>A0A401PV98_SCYTO</name>
<reference evidence="1 2" key="1">
    <citation type="journal article" date="2018" name="Nat. Ecol. Evol.">
        <title>Shark genomes provide insights into elasmobranch evolution and the origin of vertebrates.</title>
        <authorList>
            <person name="Hara Y"/>
            <person name="Yamaguchi K"/>
            <person name="Onimaru K"/>
            <person name="Kadota M"/>
            <person name="Koyanagi M"/>
            <person name="Keeley SD"/>
            <person name="Tatsumi K"/>
            <person name="Tanaka K"/>
            <person name="Motone F"/>
            <person name="Kageyama Y"/>
            <person name="Nozu R"/>
            <person name="Adachi N"/>
            <person name="Nishimura O"/>
            <person name="Nakagawa R"/>
            <person name="Tanegashima C"/>
            <person name="Kiyatake I"/>
            <person name="Matsumoto R"/>
            <person name="Murakumo K"/>
            <person name="Nishida K"/>
            <person name="Terakita A"/>
            <person name="Kuratani S"/>
            <person name="Sato K"/>
            <person name="Hyodo S Kuraku.S."/>
        </authorList>
    </citation>
    <scope>NUCLEOTIDE SEQUENCE [LARGE SCALE GENOMIC DNA]</scope>
</reference>
<sequence>MQVPLNRYHCISILTGLSSSKKKLSKRPGYMKKDVEQSGLMVVMALVTLELILAPSLCQQAVYRSRMLAPRSVKWKRVLISSVTSGYESSISAFDQKCNSLLRKYEPILQDCLLENRMTLKASIMIVL</sequence>
<dbReference type="EMBL" id="BFAA01008913">
    <property type="protein sequence ID" value="GCB77056.1"/>
    <property type="molecule type" value="Genomic_DNA"/>
</dbReference>
<gene>
    <name evidence="1" type="ORF">scyTo_0015596</name>
</gene>
<comment type="caution">
    <text evidence="1">The sequence shown here is derived from an EMBL/GenBank/DDBJ whole genome shotgun (WGS) entry which is preliminary data.</text>
</comment>
<evidence type="ECO:0000313" key="1">
    <source>
        <dbReference type="EMBL" id="GCB77056.1"/>
    </source>
</evidence>
<proteinExistence type="predicted"/>
<organism evidence="1 2">
    <name type="scientific">Scyliorhinus torazame</name>
    <name type="common">Cloudy catshark</name>
    <name type="synonym">Catulus torazame</name>
    <dbReference type="NCBI Taxonomy" id="75743"/>
    <lineage>
        <taxon>Eukaryota</taxon>
        <taxon>Metazoa</taxon>
        <taxon>Chordata</taxon>
        <taxon>Craniata</taxon>
        <taxon>Vertebrata</taxon>
        <taxon>Chondrichthyes</taxon>
        <taxon>Elasmobranchii</taxon>
        <taxon>Galeomorphii</taxon>
        <taxon>Galeoidea</taxon>
        <taxon>Carcharhiniformes</taxon>
        <taxon>Scyliorhinidae</taxon>
        <taxon>Scyliorhinus</taxon>
    </lineage>
</organism>
<keyword evidence="2" id="KW-1185">Reference proteome</keyword>
<protein>
    <submittedName>
        <fullName evidence="1">Uncharacterized protein</fullName>
    </submittedName>
</protein>
<dbReference type="AlphaFoldDB" id="A0A401PV98"/>
<dbReference type="OrthoDB" id="9836442at2759"/>
<evidence type="ECO:0000313" key="2">
    <source>
        <dbReference type="Proteomes" id="UP000288216"/>
    </source>
</evidence>
<dbReference type="Proteomes" id="UP000288216">
    <property type="component" value="Unassembled WGS sequence"/>
</dbReference>